<keyword evidence="2" id="KW-0067">ATP-binding</keyword>
<feature type="domain" description="NACHT" evidence="3">
    <location>
        <begin position="282"/>
        <end position="409"/>
    </location>
</feature>
<dbReference type="Pfam" id="PF05729">
    <property type="entry name" value="NACHT"/>
    <property type="match status" value="1"/>
</dbReference>
<keyword evidence="5" id="KW-1185">Reference proteome</keyword>
<dbReference type="Pfam" id="PF22733">
    <property type="entry name" value="NNH1"/>
    <property type="match status" value="1"/>
</dbReference>
<dbReference type="RefSeq" id="WP_151570589.1">
    <property type="nucleotide sequence ID" value="NZ_WBMT01000034.1"/>
</dbReference>
<evidence type="ECO:0000256" key="2">
    <source>
        <dbReference type="ARBA" id="ARBA00022840"/>
    </source>
</evidence>
<organism evidence="4 5">
    <name type="scientific">Actinomadura rudentiformis</name>
    <dbReference type="NCBI Taxonomy" id="359158"/>
    <lineage>
        <taxon>Bacteria</taxon>
        <taxon>Bacillati</taxon>
        <taxon>Actinomycetota</taxon>
        <taxon>Actinomycetes</taxon>
        <taxon>Streptosporangiales</taxon>
        <taxon>Thermomonosporaceae</taxon>
        <taxon>Actinomadura</taxon>
    </lineage>
</organism>
<comment type="caution">
    <text evidence="4">The sequence shown here is derived from an EMBL/GenBank/DDBJ whole genome shotgun (WGS) entry which is preliminary data.</text>
</comment>
<dbReference type="Gene3D" id="3.40.50.300">
    <property type="entry name" value="P-loop containing nucleotide triphosphate hydrolases"/>
    <property type="match status" value="1"/>
</dbReference>
<dbReference type="InterPro" id="IPR027417">
    <property type="entry name" value="P-loop_NTPase"/>
</dbReference>
<evidence type="ECO:0000313" key="5">
    <source>
        <dbReference type="Proteomes" id="UP000468735"/>
    </source>
</evidence>
<keyword evidence="1" id="KW-0547">Nucleotide-binding</keyword>
<dbReference type="InterPro" id="IPR054547">
    <property type="entry name" value="NNH1"/>
</dbReference>
<reference evidence="4 5" key="1">
    <citation type="submission" date="2019-09" db="EMBL/GenBank/DDBJ databases">
        <title>Actinomadura physcomitrii sp. nov., a novel actinomycete isolated from moss [Physcomitrium sphaericum (Ludw) Fuernr].</title>
        <authorList>
            <person name="Zhuang X."/>
            <person name="Liu C."/>
        </authorList>
    </citation>
    <scope>NUCLEOTIDE SEQUENCE [LARGE SCALE GENOMIC DNA]</scope>
    <source>
        <strain evidence="4 5">HMC1</strain>
    </source>
</reference>
<gene>
    <name evidence="4" type="ORF">F8566_47155</name>
</gene>
<accession>A0A6H9YGQ1</accession>
<dbReference type="GO" id="GO:0005524">
    <property type="term" value="F:ATP binding"/>
    <property type="evidence" value="ECO:0007669"/>
    <property type="project" value="UniProtKB-KW"/>
</dbReference>
<dbReference type="EMBL" id="WBMT01000034">
    <property type="protein sequence ID" value="KAB2339605.1"/>
    <property type="molecule type" value="Genomic_DNA"/>
</dbReference>
<dbReference type="SUPFAM" id="SSF52540">
    <property type="entry name" value="P-loop containing nucleoside triphosphate hydrolases"/>
    <property type="match status" value="1"/>
</dbReference>
<dbReference type="OrthoDB" id="135105at2"/>
<evidence type="ECO:0000313" key="4">
    <source>
        <dbReference type="EMBL" id="KAB2339605.1"/>
    </source>
</evidence>
<dbReference type="PANTHER" id="PTHR46844">
    <property type="entry name" value="SLR5058 PROTEIN"/>
    <property type="match status" value="1"/>
</dbReference>
<evidence type="ECO:0000259" key="3">
    <source>
        <dbReference type="PROSITE" id="PS50837"/>
    </source>
</evidence>
<dbReference type="InterPro" id="IPR007111">
    <property type="entry name" value="NACHT_NTPase"/>
</dbReference>
<dbReference type="InterPro" id="IPR032675">
    <property type="entry name" value="LRR_dom_sf"/>
</dbReference>
<proteinExistence type="predicted"/>
<protein>
    <submittedName>
        <fullName evidence="4">NACHT domain-containing protein</fullName>
    </submittedName>
</protein>
<dbReference type="AlphaFoldDB" id="A0A6H9YGQ1"/>
<evidence type="ECO:0000256" key="1">
    <source>
        <dbReference type="ARBA" id="ARBA00022741"/>
    </source>
</evidence>
<dbReference type="PANTHER" id="PTHR46844:SF1">
    <property type="entry name" value="SLR5058 PROTEIN"/>
    <property type="match status" value="1"/>
</dbReference>
<dbReference type="PROSITE" id="PS50837">
    <property type="entry name" value="NACHT"/>
    <property type="match status" value="1"/>
</dbReference>
<name>A0A6H9YGQ1_9ACTN</name>
<dbReference type="Proteomes" id="UP000468735">
    <property type="component" value="Unassembled WGS sequence"/>
</dbReference>
<sequence>MSVEVAAFNVGRSVAQLAVGRWLAGRSTRDAASKDLVELIKLGFPDEIKRRRAQRQFEDIADSVAERLLAFARQEFGGLTEGDREAVLFAVVRTLEDADLSDEAFFAADADAVKLARGLRSRLSAYAARGQFGEAGARLYNVVLDECCDCLANILIHLPQFEPRASVAILNRLSGLADQVNSVLVRLPVRSLSAPEGDAEDEEFTRRYLTALSHNLDTLELFGVRFSRLNRPRTTLSVAYISLNVTEETGKRRKTEPASISDWRGEREGGAVRVESALGEHRLMLLRGEAGGGKSTLLRWLAVTAARGAFTGELTGWNGRVPFLIKLRSHADGALPKPEEFLDDVAGTLTGIMPRGWVHRRLESGRVLLLVDGVDEVTGGRRQAVRQWLQEIVGQFGGIRVIVTSRPAAAEVGWLKNEGFTTAFLEQMGPADIRALVKHWHDALRHCAETPCTPEQLPSYEAKLLARLESAPHLQALASSPLLAAMLCALNLDLETLPRDRMGLYAAALDLLLETRDAKRNVPSAREVQLPRDRKIRILQDVAWHLSTSGRVELPKPMVERLIADRLASMPQVDVNAADVLDMLLQRSGVIREPVPGRIDFVHRTVQEYLAAKQAASLGDMDLLIRNAHRDQWRQTVVMAAGHANEPQCRELIGGLLARMEAEPRQARALKLVTVACLETLPSVPEDLRQGIDRCLDDLVPPRNEAAARSLATAGEPVLARLPKTLDGLPVAAAAATTRAAWLINGPQALDLLARYAEDPRLDVQLELNTAWDYFDPAEYAERVLATTREHESWVWARTPGQVSALDRLPARSELGLTLEGPTDFAFLAKHAESLKELSLICSADVDPRRMPPLPELRRLSLIREGLADLGFLNDYPLLDTISLPRCGKVADFSPLKRYSSLLTLELGHARHLTDVDMLPPLQNVRSLGLCRSRLACDLAEITHSTPHVHTLDLSGCPWVSDLEAVSHLPLHTLAVEQCPIRDVSPLAGLDNLDFLDVSHTEVADLTPLSGLPNLRALHIRGCGKIKDLSPLADLPALRLLYISGMPPGIDLSPLAGNRQLVIKHHAGQEMRGAEAFRHRMEIY</sequence>
<dbReference type="Gene3D" id="3.80.10.10">
    <property type="entry name" value="Ribonuclease Inhibitor"/>
    <property type="match status" value="1"/>
</dbReference>
<dbReference type="SUPFAM" id="SSF52058">
    <property type="entry name" value="L domain-like"/>
    <property type="match status" value="1"/>
</dbReference>